<protein>
    <recommendedName>
        <fullName evidence="3">Phage tail protein</fullName>
    </recommendedName>
</protein>
<name>A0A2V4I4I7_9PSED</name>
<organism evidence="1 2">
    <name type="scientific">Pseudomonas soli</name>
    <dbReference type="NCBI Taxonomy" id="1306993"/>
    <lineage>
        <taxon>Bacteria</taxon>
        <taxon>Pseudomonadati</taxon>
        <taxon>Pseudomonadota</taxon>
        <taxon>Gammaproteobacteria</taxon>
        <taxon>Pseudomonadales</taxon>
        <taxon>Pseudomonadaceae</taxon>
        <taxon>Pseudomonas</taxon>
    </lineage>
</organism>
<dbReference type="InterPro" id="IPR051934">
    <property type="entry name" value="Phage_Tail_Fiber_Structural"/>
</dbReference>
<evidence type="ECO:0000313" key="1">
    <source>
        <dbReference type="EMBL" id="PYB84125.1"/>
    </source>
</evidence>
<comment type="caution">
    <text evidence="1">The sequence shown here is derived from an EMBL/GenBank/DDBJ whole genome shotgun (WGS) entry which is preliminary data.</text>
</comment>
<dbReference type="EMBL" id="QJRO01000003">
    <property type="protein sequence ID" value="PYB84125.1"/>
    <property type="molecule type" value="Genomic_DNA"/>
</dbReference>
<proteinExistence type="predicted"/>
<dbReference type="RefSeq" id="WP_110698313.1">
    <property type="nucleotide sequence ID" value="NZ_QJRO01000003.1"/>
</dbReference>
<dbReference type="Proteomes" id="UP000247620">
    <property type="component" value="Unassembled WGS sequence"/>
</dbReference>
<dbReference type="PANTHER" id="PTHR35191:SF1">
    <property type="entry name" value="PROPHAGE SIDE TAIL FIBER PROTEIN HOMOLOG STFQ-RELATED"/>
    <property type="match status" value="1"/>
</dbReference>
<dbReference type="PANTHER" id="PTHR35191">
    <property type="entry name" value="PROPHAGE SIDE TAIL FIBER PROTEIN HOMOLOG STFQ-RELATED"/>
    <property type="match status" value="1"/>
</dbReference>
<dbReference type="AlphaFoldDB" id="A0A2V4I4I7"/>
<evidence type="ECO:0000313" key="2">
    <source>
        <dbReference type="Proteomes" id="UP000247620"/>
    </source>
</evidence>
<evidence type="ECO:0008006" key="3">
    <source>
        <dbReference type="Google" id="ProtNLM"/>
    </source>
</evidence>
<accession>A0A2V4I4I7</accession>
<gene>
    <name evidence="1" type="ORF">DMX07_06155</name>
</gene>
<reference evidence="1 2" key="1">
    <citation type="submission" date="2018-06" db="EMBL/GenBank/DDBJ databases">
        <title>Pseudomonas diversity within urban Lake Michigan freshwaters.</title>
        <authorList>
            <person name="Batrich M."/>
            <person name="Hatzopoulos T."/>
            <person name="Putonti C."/>
        </authorList>
    </citation>
    <scope>NUCLEOTIDE SEQUENCE [LARGE SCALE GENOMIC DNA]</scope>
    <source>
        <strain evidence="1 2">LBp-160603</strain>
    </source>
</reference>
<sequence>MDYPKRIPNVGLVGGKFVDENVSTGLPGSLIPSAWGNAVTDELLAVIKAAGLVPSEDNNAQLLQAIQGLAASDIKRAVRVATTGPIALSGLQTIDGVALVAGDRVLVKDQANAAQNWIYTASANAWSRALDANEDAECTPGHLIIVQAGTAYAGTMWQLANTMPPQVGTTALTFAMTSGRTGVAAGTYRQVTTDAFGRVTAGANPTTLAGFGILDAYTKSWIDANKASLASPAFSGTPTAETANLGTRTSQLANCLFVANTVDKAIASLVGSAPAALDTIYEIAAMFGNDPNFATTLINQVAGKADKGATLAAYGILDAYTKTQGQALEAMVYDPWATMPIGVPIPIFDSSASVPIPPTDRAYRYIKLTAGDPYNNGVLTNEVVSGTAPLLVSFASVALAGSPMNTHTVYLINTERRVLRGGQSGIVEQDQFQGHTLPAATGNGANGPSFDSWGASAMNATKTALVSDGVNGTPRVGLETRAKNIGVTYYMRIK</sequence>